<name>A0A6A8A359_RHIML</name>
<evidence type="ECO:0000313" key="1">
    <source>
        <dbReference type="EMBL" id="MQW08461.1"/>
    </source>
</evidence>
<protein>
    <submittedName>
        <fullName evidence="1">Uncharacterized protein</fullName>
    </submittedName>
</protein>
<sequence length="179" mass="19555">MANPIYARLQATAQRLIAKYGPGVARRWGQAPGLSPPRPPPGRLRAALTQCGCGLYSPIRAKPKATIRDRAVSAAAFEILNSRVCEFERSEAGPLLSSREKGLSASKSKRPAIRAGVTFHGVPSRLWVGRRMLFCSGSPKSSLSRINRNPPVPIRKASTPVRLRRWSLRAVEKGTIFTT</sequence>
<dbReference type="EMBL" id="WISP01000220">
    <property type="protein sequence ID" value="MQW08461.1"/>
    <property type="molecule type" value="Genomic_DNA"/>
</dbReference>
<accession>A0A6A8A359</accession>
<proteinExistence type="predicted"/>
<organism evidence="1">
    <name type="scientific">Rhizobium meliloti</name>
    <name type="common">Ensifer meliloti</name>
    <name type="synonym">Sinorhizobium meliloti</name>
    <dbReference type="NCBI Taxonomy" id="382"/>
    <lineage>
        <taxon>Bacteria</taxon>
        <taxon>Pseudomonadati</taxon>
        <taxon>Pseudomonadota</taxon>
        <taxon>Alphaproteobacteria</taxon>
        <taxon>Hyphomicrobiales</taxon>
        <taxon>Rhizobiaceae</taxon>
        <taxon>Sinorhizobium/Ensifer group</taxon>
        <taxon>Sinorhizobium</taxon>
    </lineage>
</organism>
<comment type="caution">
    <text evidence="1">The sequence shown here is derived from an EMBL/GenBank/DDBJ whole genome shotgun (WGS) entry which is preliminary data.</text>
</comment>
<reference evidence="1" key="1">
    <citation type="journal article" date="2013" name="Genome Biol.">
        <title>Comparative genomics of the core and accessory genomes of 48 Sinorhizobium strains comprising five genospecies.</title>
        <authorList>
            <person name="Sugawara M."/>
            <person name="Epstein B."/>
            <person name="Badgley B.D."/>
            <person name="Unno T."/>
            <person name="Xu L."/>
            <person name="Reese J."/>
            <person name="Gyaneshwar P."/>
            <person name="Denny R."/>
            <person name="Mudge J."/>
            <person name="Bharti A.K."/>
            <person name="Farmer A.D."/>
            <person name="May G.D."/>
            <person name="Woodward J.E."/>
            <person name="Medigue C."/>
            <person name="Vallenet D."/>
            <person name="Lajus A."/>
            <person name="Rouy Z."/>
            <person name="Martinez-Vaz B."/>
            <person name="Tiffin P."/>
            <person name="Young N.D."/>
            <person name="Sadowsky M.J."/>
        </authorList>
    </citation>
    <scope>NUCLEOTIDE SEQUENCE</scope>
    <source>
        <strain evidence="1">M30</strain>
    </source>
</reference>
<dbReference type="AlphaFoldDB" id="A0A6A8A359"/>
<gene>
    <name evidence="1" type="ORF">GHK45_33520</name>
</gene>